<dbReference type="Pfam" id="PF23282">
    <property type="entry name" value="WHD_ROQ1"/>
    <property type="match status" value="2"/>
</dbReference>
<dbReference type="KEGG" id="adu:107485814"/>
<dbReference type="Pfam" id="PF23286">
    <property type="entry name" value="LRR_13"/>
    <property type="match status" value="2"/>
</dbReference>
<dbReference type="InterPro" id="IPR042197">
    <property type="entry name" value="Apaf_helical"/>
</dbReference>
<keyword evidence="1" id="KW-0433">Leucine-rich repeat</keyword>
<dbReference type="Gene3D" id="1.10.8.430">
    <property type="entry name" value="Helical domain of apoptotic protease-activating factors"/>
    <property type="match status" value="2"/>
</dbReference>
<keyword evidence="3" id="KW-0611">Plant defense</keyword>
<dbReference type="InterPro" id="IPR058192">
    <property type="entry name" value="WHD_ROQ1-like"/>
</dbReference>
<dbReference type="GO" id="GO:0007165">
    <property type="term" value="P:signal transduction"/>
    <property type="evidence" value="ECO:0007669"/>
    <property type="project" value="InterPro"/>
</dbReference>
<dbReference type="GeneID" id="107485814"/>
<name>A0A9C6WSS6_ARADU</name>
<evidence type="ECO:0000313" key="7">
    <source>
        <dbReference type="RefSeq" id="XP_052116644.1"/>
    </source>
</evidence>
<dbReference type="PANTHER" id="PTHR11017">
    <property type="entry name" value="LEUCINE-RICH REPEAT-CONTAINING PROTEIN"/>
    <property type="match status" value="1"/>
</dbReference>
<reference evidence="7" key="2">
    <citation type="submission" date="2025-08" db="UniProtKB">
        <authorList>
            <consortium name="RefSeq"/>
        </authorList>
    </citation>
    <scope>IDENTIFICATION</scope>
    <source>
        <tissue evidence="7">Whole plant</tissue>
    </source>
</reference>
<dbReference type="FunFam" id="3.40.50.10140:FF:000007">
    <property type="entry name" value="Disease resistance protein (TIR-NBS-LRR class)"/>
    <property type="match status" value="2"/>
</dbReference>
<dbReference type="GO" id="GO:0006952">
    <property type="term" value="P:defense response"/>
    <property type="evidence" value="ECO:0007669"/>
    <property type="project" value="UniProtKB-KW"/>
</dbReference>
<dbReference type="SUPFAM" id="SSF52540">
    <property type="entry name" value="P-loop containing nucleoside triphosphate hydrolases"/>
    <property type="match status" value="2"/>
</dbReference>
<dbReference type="InterPro" id="IPR035897">
    <property type="entry name" value="Toll_tir_struct_dom_sf"/>
</dbReference>
<accession>A0A9C6WSS6</accession>
<evidence type="ECO:0000256" key="4">
    <source>
        <dbReference type="ARBA" id="ARBA00023027"/>
    </source>
</evidence>
<evidence type="ECO:0000259" key="5">
    <source>
        <dbReference type="PROSITE" id="PS50104"/>
    </source>
</evidence>
<evidence type="ECO:0000313" key="6">
    <source>
        <dbReference type="Proteomes" id="UP000515211"/>
    </source>
</evidence>
<dbReference type="RefSeq" id="XP_052116644.1">
    <property type="nucleotide sequence ID" value="XM_052260684.1"/>
</dbReference>
<dbReference type="Gene3D" id="3.80.10.10">
    <property type="entry name" value="Ribonuclease Inhibitor"/>
    <property type="match status" value="5"/>
</dbReference>
<dbReference type="SUPFAM" id="SSF52200">
    <property type="entry name" value="Toll/Interleukin receptor TIR domain"/>
    <property type="match status" value="2"/>
</dbReference>
<protein>
    <submittedName>
        <fullName evidence="7">Uncharacterized protein LOC107485814</fullName>
    </submittedName>
</protein>
<dbReference type="PANTHER" id="PTHR11017:SF559">
    <property type="entry name" value="DISEASE RESISTANCE PROTEIN CHL1"/>
    <property type="match status" value="1"/>
</dbReference>
<dbReference type="GO" id="GO:0043531">
    <property type="term" value="F:ADP binding"/>
    <property type="evidence" value="ECO:0007669"/>
    <property type="project" value="InterPro"/>
</dbReference>
<dbReference type="Proteomes" id="UP000515211">
    <property type="component" value="Chromosome 4"/>
</dbReference>
<dbReference type="Gene3D" id="3.40.50.10140">
    <property type="entry name" value="Toll/interleukin-1 receptor homology (TIR) domain"/>
    <property type="match status" value="2"/>
</dbReference>
<evidence type="ECO:0000256" key="1">
    <source>
        <dbReference type="ARBA" id="ARBA00022614"/>
    </source>
</evidence>
<dbReference type="Pfam" id="PF00931">
    <property type="entry name" value="NB-ARC"/>
    <property type="match status" value="2"/>
</dbReference>
<dbReference type="SMART" id="SM00255">
    <property type="entry name" value="TIR"/>
    <property type="match status" value="2"/>
</dbReference>
<dbReference type="InterPro" id="IPR036390">
    <property type="entry name" value="WH_DNA-bd_sf"/>
</dbReference>
<evidence type="ECO:0000256" key="2">
    <source>
        <dbReference type="ARBA" id="ARBA00022737"/>
    </source>
</evidence>
<dbReference type="Gene3D" id="3.40.50.300">
    <property type="entry name" value="P-loop containing nucleotide triphosphate hydrolases"/>
    <property type="match status" value="2"/>
</dbReference>
<feature type="domain" description="TIR" evidence="5">
    <location>
        <begin position="16"/>
        <end position="180"/>
    </location>
</feature>
<sequence>MASASSSTSIPPPRSCTYHVFLSFRGEDTRTGFTGHLYAALNRKGISTYKDDQNLRKGGVISKELLKAIEESMFAVIVFSPDYASSCWCLDELQKIIECKNQLGLQIEAVFFGLEPSDVRHQRGTFEEAFKKHEQKHDRKKVKRWRDALTQVAAHSGWTSKNEDEAVLVENIAQHIFEILIPKLPSSMKNLVGIESRVEQVITLIGLGLNDVRFIGIWGMGGMGKTTIARAVFETIRCRFEVTCFLADVRENCEKKDITDIQKQLLDQMNISSNAVYNKYDGRTIIQNSLRLKKVLLVLDDVNHEKQLENLAGERAWFGPGSRIIITTRDLEVLKEQEVHETYKVEGLVKSEAFNLFCLKAFKQLEPTEGFLDLSKEVVKYSGGLPLALKVLGSYLNGRPIAVWYSAIERIKKSSHSEIIDALKISYEGLDDMERNIFLDIACFFKGFQKDYVTEILERCGHDAEIGIDILINRSLITIDKQLGMLDRLRMHDLLEEMGKQIVIQKSPNDACKRSRFWCYEDVDFVLTQKKKTKATHGIVLHEWYSETEVNQRDLSFSKMCQLKLLILDGVTAPILCDIPCTLKVFRWRHCPLKTLPLTDHQRYELVEINLSESQIVQLWDGKKILEKLEHLDLSLCEQLKQMPDLSGAPNLKTLYLSRCEELDYIHPSLEHHKRLVELNLGDCKRLETLGDKLEMSSLEILDLYGCSSLRRLPDLSGAPNLKTLDLWGCEELDYIHQSLAHHKRLVELDLSGCRSLETLGEKLEMSSLEKLDLHCCSSLRRLPEFGECMKQLSKIILAYTDIEELPPTLGNLAGVSELDLSGCTKITDLLLSLGCFVGLKKLVLRGLRHKTDGLESLTVRADYDDSDSTSREESTLSYDIAHLASLTHLNLSESSFLRVPISIHQLPRLTCLNVSCCDELEVLPEFPSSLRELDAWGCDSLDASNVDEVISKACCGFAESASQDREDFLQMLISKISIDFGLRNRSAKVNLKIFLIIIFFMPKYNSPSTETIALALSFLFDVDKDSEEQPPVICNGKEFINGSLLNMSRRGDNLCIVCVNGYYFSDLFCQHNRFQMLFSSNYEIRVNRSGARWVTKQDIQDFKKRKSQTGKTKATLELNMDIISHSSPSRNKMQLVDPPIAEIMDLCETNIFEDDVIDEVINFGKEESHEAKLLESIAEHIHEKLIPKLPSCTENCVGMLRRIGLGSDLCGRNDDFWHDTINEIKKCMAMASLAAEASSFSTPPSPRSWTYHVFLSFRGEDTRTGFTDHLCASLERKGITTFKDDKDLERGQVISLELLRAIQESMFAVVVLSPNYASSAWCLDELQKIVECKHNLGLQIVPVFYGVEPSDVRHQKGTFDEAFRKHEHRFGEGSEKVRRWRDAFTQIASYSGWDSKHQLEARFVESISEHIHRKLIPKLPSCTKNRVGIASRLEEVINLIGIGLNDVRFVGIWGMGGIGKTTIARAVYEAIRGEFTVCCFMRNVRELSAKNGFVQLQRDLLACLNISSYFHDIEDGKTTIKSALCNKKVLLVLDDVSELNQLENLAENQDWFGPGSRIIITARDMHLLDIHGVHGTYEVKGLDREEAYNLFCLKAFKQLEPKQGYCSLSKEVVKYTKGLPLAVEVLGSYLYRRNADFWHSTIREIMSFPHFEVLNALKISYNHLMPTEKSIFLDIACFFKGMKKDEAIHILRICDFYVGVGSDIGSGIVTLIDKALVTLDQNNKLEMHDVLQEMGRHIVYEESPCKPGKRSRLWSKDDIHQVLTNDLGTEAIQSMVLSFGHDKFYWFQSKPISAHWSTEAFSKTTQLRYLSLPYMELPLGLNHFPSSVRVLHWDFCPLETLPLLNQQYQAVEIKMQRSNLEQVWHGKKFFEKLKYLDLSSSRNLKQTPDISGVPILETFDLQGCDSLTEVHISLVHHKNLVHLNLSYCEMLKTLPGKLEMSSLKELIIEHCESFENPPAFGECMRKLSKLSLSGTPIGKLPSSLGNLVGLEDLNIKGCGKLDSVPDTIHRLKSLKNLDLGSCFNLHGLPSSISSLPLLSNLNLSGCYQSEISFSHDLFCYFPSLMHLDLSGHWFANIPISIHELSKLRSLKLNRCGCLQFLPKLPSSIRELEAYGCRSLNILESNVLSTICTAFKSSSSQDQDNQGVVLEMLIPSTKIPSLFVNYSLNGNGAAQALVPYPSDCRLNKNLKGIAVCFLFYTTFWGFDKSVKLNLSVSNGNRCIIPWRTYRMCDGYHLYILCLTNDYFRGEFHRDMGFKLLLRPEVEYGEFDSEEFEYLPCYHAKVLSTDWACIEDIEDLNKSGIERQKNERQSLFDLNKSTEIMDICEANIFEDDVSELNNFGREERKNNMLLNDRGEFMLSDYWECVSVLNCGFQIVNMKKDGWGGI</sequence>
<keyword evidence="2" id="KW-0677">Repeat</keyword>
<proteinExistence type="predicted"/>
<feature type="domain" description="TIR" evidence="5">
    <location>
        <begin position="1250"/>
        <end position="1412"/>
    </location>
</feature>
<dbReference type="SUPFAM" id="SSF52058">
    <property type="entry name" value="L domain-like"/>
    <property type="match status" value="2"/>
</dbReference>
<reference evidence="6" key="1">
    <citation type="journal article" date="2016" name="Nat. Genet.">
        <title>The genome sequences of Arachis duranensis and Arachis ipaensis, the diploid ancestors of cultivated peanut.</title>
        <authorList>
            <person name="Bertioli D.J."/>
            <person name="Cannon S.B."/>
            <person name="Froenicke L."/>
            <person name="Huang G."/>
            <person name="Farmer A.D."/>
            <person name="Cannon E.K."/>
            <person name="Liu X."/>
            <person name="Gao D."/>
            <person name="Clevenger J."/>
            <person name="Dash S."/>
            <person name="Ren L."/>
            <person name="Moretzsohn M.C."/>
            <person name="Shirasawa K."/>
            <person name="Huang W."/>
            <person name="Vidigal B."/>
            <person name="Abernathy B."/>
            <person name="Chu Y."/>
            <person name="Niederhuth C.E."/>
            <person name="Umale P."/>
            <person name="Araujo A.C."/>
            <person name="Kozik A."/>
            <person name="Kim K.D."/>
            <person name="Burow M.D."/>
            <person name="Varshney R.K."/>
            <person name="Wang X."/>
            <person name="Zhang X."/>
            <person name="Barkley N."/>
            <person name="Guimaraes P.M."/>
            <person name="Isobe S."/>
            <person name="Guo B."/>
            <person name="Liao B."/>
            <person name="Stalker H.T."/>
            <person name="Schmitz R.J."/>
            <person name="Scheffler B.E."/>
            <person name="Leal-Bertioli S.C."/>
            <person name="Xun X."/>
            <person name="Jackson S.A."/>
            <person name="Michelmore R."/>
            <person name="Ozias-Akins P."/>
        </authorList>
    </citation>
    <scope>NUCLEOTIDE SEQUENCE [LARGE SCALE GENOMIC DNA]</scope>
    <source>
        <strain evidence="6">cv. V14167</strain>
    </source>
</reference>
<dbReference type="InterPro" id="IPR032675">
    <property type="entry name" value="LRR_dom_sf"/>
</dbReference>
<dbReference type="InterPro" id="IPR044974">
    <property type="entry name" value="Disease_R_plants"/>
</dbReference>
<dbReference type="SUPFAM" id="SSF46785">
    <property type="entry name" value="Winged helix' DNA-binding domain"/>
    <property type="match status" value="1"/>
</dbReference>
<gene>
    <name evidence="7" type="primary">LOC107485814</name>
</gene>
<dbReference type="InterPro" id="IPR058546">
    <property type="entry name" value="RPS4B/Roq1-like_LRR"/>
</dbReference>
<dbReference type="Pfam" id="PF01582">
    <property type="entry name" value="TIR"/>
    <property type="match status" value="2"/>
</dbReference>
<evidence type="ECO:0000256" key="3">
    <source>
        <dbReference type="ARBA" id="ARBA00022821"/>
    </source>
</evidence>
<keyword evidence="4" id="KW-0520">NAD</keyword>
<dbReference type="PROSITE" id="PS50104">
    <property type="entry name" value="TIR"/>
    <property type="match status" value="2"/>
</dbReference>
<keyword evidence="6" id="KW-1185">Reference proteome</keyword>
<organism evidence="6 7">
    <name type="scientific">Arachis duranensis</name>
    <name type="common">Wild peanut</name>
    <dbReference type="NCBI Taxonomy" id="130453"/>
    <lineage>
        <taxon>Eukaryota</taxon>
        <taxon>Viridiplantae</taxon>
        <taxon>Streptophyta</taxon>
        <taxon>Embryophyta</taxon>
        <taxon>Tracheophyta</taxon>
        <taxon>Spermatophyta</taxon>
        <taxon>Magnoliopsida</taxon>
        <taxon>eudicotyledons</taxon>
        <taxon>Gunneridae</taxon>
        <taxon>Pentapetalae</taxon>
        <taxon>rosids</taxon>
        <taxon>fabids</taxon>
        <taxon>Fabales</taxon>
        <taxon>Fabaceae</taxon>
        <taxon>Papilionoideae</taxon>
        <taxon>50 kb inversion clade</taxon>
        <taxon>dalbergioids sensu lato</taxon>
        <taxon>Dalbergieae</taxon>
        <taxon>Pterocarpus clade</taxon>
        <taxon>Arachis</taxon>
    </lineage>
</organism>
<dbReference type="InterPro" id="IPR000157">
    <property type="entry name" value="TIR_dom"/>
</dbReference>
<dbReference type="InterPro" id="IPR002182">
    <property type="entry name" value="NB-ARC"/>
</dbReference>
<dbReference type="InterPro" id="IPR027417">
    <property type="entry name" value="P-loop_NTPase"/>
</dbReference>
<dbReference type="PRINTS" id="PR00364">
    <property type="entry name" value="DISEASERSIST"/>
</dbReference>